<dbReference type="GO" id="GO:0005886">
    <property type="term" value="C:plasma membrane"/>
    <property type="evidence" value="ECO:0007669"/>
    <property type="project" value="UniProtKB-SubCell"/>
</dbReference>
<dbReference type="InterPro" id="IPR050366">
    <property type="entry name" value="BP-dependent_transpt_permease"/>
</dbReference>
<dbReference type="GO" id="GO:0055085">
    <property type="term" value="P:transmembrane transport"/>
    <property type="evidence" value="ECO:0007669"/>
    <property type="project" value="InterPro"/>
</dbReference>
<feature type="transmembrane region" description="Helical" evidence="7">
    <location>
        <begin position="272"/>
        <end position="291"/>
    </location>
</feature>
<feature type="transmembrane region" description="Helical" evidence="7">
    <location>
        <begin position="109"/>
        <end position="132"/>
    </location>
</feature>
<dbReference type="AlphaFoldDB" id="A0A5M3XY16"/>
<keyword evidence="3" id="KW-1003">Cell membrane</keyword>
<feature type="transmembrane region" description="Helical" evidence="7">
    <location>
        <begin position="168"/>
        <end position="187"/>
    </location>
</feature>
<keyword evidence="6 7" id="KW-0472">Membrane</keyword>
<dbReference type="InterPro" id="IPR025966">
    <property type="entry name" value="OppC_N"/>
</dbReference>
<comment type="similarity">
    <text evidence="7">Belongs to the binding-protein-dependent transport system permease family.</text>
</comment>
<reference evidence="10 11" key="1">
    <citation type="submission" date="2019-10" db="EMBL/GenBank/DDBJ databases">
        <title>Whole genome shotgun sequence of Acrocarpospora pleiomorpha NBRC 16267.</title>
        <authorList>
            <person name="Ichikawa N."/>
            <person name="Kimura A."/>
            <person name="Kitahashi Y."/>
            <person name="Komaki H."/>
            <person name="Oguchi A."/>
        </authorList>
    </citation>
    <scope>NUCLEOTIDE SEQUENCE [LARGE SCALE GENOMIC DNA]</scope>
    <source>
        <strain evidence="10 11">NBRC 16267</strain>
    </source>
</reference>
<evidence type="ECO:0000256" key="5">
    <source>
        <dbReference type="ARBA" id="ARBA00022989"/>
    </source>
</evidence>
<dbReference type="InterPro" id="IPR000515">
    <property type="entry name" value="MetI-like"/>
</dbReference>
<dbReference type="OrthoDB" id="6637947at2"/>
<organism evidence="10 11">
    <name type="scientific">Acrocarpospora pleiomorpha</name>
    <dbReference type="NCBI Taxonomy" id="90975"/>
    <lineage>
        <taxon>Bacteria</taxon>
        <taxon>Bacillati</taxon>
        <taxon>Actinomycetota</taxon>
        <taxon>Actinomycetes</taxon>
        <taxon>Streptosporangiales</taxon>
        <taxon>Streptosporangiaceae</taxon>
        <taxon>Acrocarpospora</taxon>
    </lineage>
</organism>
<dbReference type="Gene3D" id="1.10.3720.10">
    <property type="entry name" value="MetI-like"/>
    <property type="match status" value="1"/>
</dbReference>
<dbReference type="Pfam" id="PF00528">
    <property type="entry name" value="BPD_transp_1"/>
    <property type="match status" value="1"/>
</dbReference>
<dbReference type="RefSeq" id="WP_155350517.1">
    <property type="nucleotide sequence ID" value="NZ_BAAAHM010000048.1"/>
</dbReference>
<gene>
    <name evidence="10" type="ORF">Aple_086750</name>
</gene>
<evidence type="ECO:0000256" key="1">
    <source>
        <dbReference type="ARBA" id="ARBA00004651"/>
    </source>
</evidence>
<keyword evidence="5 7" id="KW-1133">Transmembrane helix</keyword>
<evidence type="ECO:0000313" key="11">
    <source>
        <dbReference type="Proteomes" id="UP000377595"/>
    </source>
</evidence>
<dbReference type="EMBL" id="BLAF01000073">
    <property type="protein sequence ID" value="GES25776.1"/>
    <property type="molecule type" value="Genomic_DNA"/>
</dbReference>
<protein>
    <submittedName>
        <fullName evidence="10">ABC transporter permease</fullName>
    </submittedName>
</protein>
<dbReference type="PROSITE" id="PS50928">
    <property type="entry name" value="ABC_TM1"/>
    <property type="match status" value="1"/>
</dbReference>
<accession>A0A5M3XY16</accession>
<keyword evidence="11" id="KW-1185">Reference proteome</keyword>
<feature type="transmembrane region" description="Helical" evidence="7">
    <location>
        <begin position="144"/>
        <end position="162"/>
    </location>
</feature>
<dbReference type="PANTHER" id="PTHR43386">
    <property type="entry name" value="OLIGOPEPTIDE TRANSPORT SYSTEM PERMEASE PROTEIN APPC"/>
    <property type="match status" value="1"/>
</dbReference>
<dbReference type="CDD" id="cd06261">
    <property type="entry name" value="TM_PBP2"/>
    <property type="match status" value="1"/>
</dbReference>
<dbReference type="SUPFAM" id="SSF161098">
    <property type="entry name" value="MetI-like"/>
    <property type="match status" value="1"/>
</dbReference>
<feature type="domain" description="ABC transmembrane type-1" evidence="9">
    <location>
        <begin position="105"/>
        <end position="294"/>
    </location>
</feature>
<name>A0A5M3XY16_9ACTN</name>
<keyword evidence="4 7" id="KW-0812">Transmembrane</keyword>
<evidence type="ECO:0000259" key="9">
    <source>
        <dbReference type="PROSITE" id="PS50928"/>
    </source>
</evidence>
<evidence type="ECO:0000256" key="6">
    <source>
        <dbReference type="ARBA" id="ARBA00023136"/>
    </source>
</evidence>
<feature type="transmembrane region" description="Helical" evidence="7">
    <location>
        <begin position="222"/>
        <end position="252"/>
    </location>
</feature>
<dbReference type="PANTHER" id="PTHR43386:SF25">
    <property type="entry name" value="PEPTIDE ABC TRANSPORTER PERMEASE PROTEIN"/>
    <property type="match status" value="1"/>
</dbReference>
<dbReference type="Pfam" id="PF12911">
    <property type="entry name" value="OppC_N"/>
    <property type="match status" value="1"/>
</dbReference>
<evidence type="ECO:0000313" key="10">
    <source>
        <dbReference type="EMBL" id="GES25776.1"/>
    </source>
</evidence>
<sequence>MTSVSQAQEVTQAVPPLGGDESAELMDRPPLGGVVLRRLVRKPSAIVSLVVLTVIGLLVVFGLWIAPEDPNAIDLKHKLQRPSADAWLGTDDLGRDILSRVIVATRVDVLAATQAVLIALLVGVALGLVAGYRQGVVDGLVSRVIDALMALPPLILAVVVVGTLGTGLTNAMIAIGIVLVPGIFRLARASTMVAKSELYIEAARASGVPTSRILRRHILPAIVGPLVIQVTFAAAAAIIAEASLTFLGLGAAPPQATWGTMLKDGAQYMGSANYLLIPPALMIMITILSLSKLGDALRDAMGRQSADERGR</sequence>
<feature type="compositionally biased region" description="Polar residues" evidence="8">
    <location>
        <begin position="1"/>
        <end position="11"/>
    </location>
</feature>
<evidence type="ECO:0000256" key="2">
    <source>
        <dbReference type="ARBA" id="ARBA00022448"/>
    </source>
</evidence>
<evidence type="ECO:0000256" key="7">
    <source>
        <dbReference type="RuleBase" id="RU363032"/>
    </source>
</evidence>
<dbReference type="InterPro" id="IPR035906">
    <property type="entry name" value="MetI-like_sf"/>
</dbReference>
<evidence type="ECO:0000256" key="4">
    <source>
        <dbReference type="ARBA" id="ARBA00022692"/>
    </source>
</evidence>
<keyword evidence="2 7" id="KW-0813">Transport</keyword>
<proteinExistence type="inferred from homology"/>
<evidence type="ECO:0000256" key="8">
    <source>
        <dbReference type="SAM" id="MobiDB-lite"/>
    </source>
</evidence>
<dbReference type="Proteomes" id="UP000377595">
    <property type="component" value="Unassembled WGS sequence"/>
</dbReference>
<comment type="caution">
    <text evidence="10">The sequence shown here is derived from an EMBL/GenBank/DDBJ whole genome shotgun (WGS) entry which is preliminary data.</text>
</comment>
<feature type="transmembrane region" description="Helical" evidence="7">
    <location>
        <begin position="46"/>
        <end position="66"/>
    </location>
</feature>
<evidence type="ECO:0000256" key="3">
    <source>
        <dbReference type="ARBA" id="ARBA00022475"/>
    </source>
</evidence>
<feature type="region of interest" description="Disordered" evidence="8">
    <location>
        <begin position="1"/>
        <end position="25"/>
    </location>
</feature>
<comment type="subcellular location">
    <subcellularLocation>
        <location evidence="1 7">Cell membrane</location>
        <topology evidence="1 7">Multi-pass membrane protein</topology>
    </subcellularLocation>
</comment>